<reference evidence="1 2" key="1">
    <citation type="journal article" date="2017" name="Nature">
        <title>Atmospheric trace gases support primary production in Antarctic desert surface soil.</title>
        <authorList>
            <person name="Ji M."/>
            <person name="Greening C."/>
            <person name="Vanwonterghem I."/>
            <person name="Carere C.R."/>
            <person name="Bay S.K."/>
            <person name="Steen J.A."/>
            <person name="Montgomery K."/>
            <person name="Lines T."/>
            <person name="Beardall J."/>
            <person name="van Dorst J."/>
            <person name="Snape I."/>
            <person name="Stott M.B."/>
            <person name="Hugenholtz P."/>
            <person name="Ferrari B.C."/>
        </authorList>
    </citation>
    <scope>NUCLEOTIDE SEQUENCE [LARGE SCALE GENOMIC DNA]</scope>
    <source>
        <strain evidence="1">RRmetagenome_bin12</strain>
    </source>
</reference>
<protein>
    <submittedName>
        <fullName evidence="1">Uncharacterized protein</fullName>
    </submittedName>
</protein>
<dbReference type="EMBL" id="QHBU01000258">
    <property type="protein sequence ID" value="PZR78389.1"/>
    <property type="molecule type" value="Genomic_DNA"/>
</dbReference>
<feature type="non-terminal residue" evidence="1">
    <location>
        <position position="1"/>
    </location>
</feature>
<name>A0A2W5YZE6_9BACT</name>
<organism evidence="1 2">
    <name type="scientific">Candidatus Aeolococcus gillhamiae</name>
    <dbReference type="NCBI Taxonomy" id="3127015"/>
    <lineage>
        <taxon>Bacteria</taxon>
        <taxon>Bacillati</taxon>
        <taxon>Candidatus Dormiibacterota</taxon>
        <taxon>Candidatus Dormibacteria</taxon>
        <taxon>Candidatus Aeolococcales</taxon>
        <taxon>Candidatus Aeolococcaceae</taxon>
        <taxon>Candidatus Aeolococcus</taxon>
    </lineage>
</organism>
<evidence type="ECO:0000313" key="1">
    <source>
        <dbReference type="EMBL" id="PZR78389.1"/>
    </source>
</evidence>
<accession>A0A2W5YZE6</accession>
<gene>
    <name evidence="1" type="ORF">DLM65_13145</name>
</gene>
<evidence type="ECO:0000313" key="2">
    <source>
        <dbReference type="Proteomes" id="UP000248724"/>
    </source>
</evidence>
<dbReference type="Proteomes" id="UP000248724">
    <property type="component" value="Unassembled WGS sequence"/>
</dbReference>
<proteinExistence type="predicted"/>
<comment type="caution">
    <text evidence="1">The sequence shown here is derived from an EMBL/GenBank/DDBJ whole genome shotgun (WGS) entry which is preliminary data.</text>
</comment>
<sequence length="96" mass="9987">YGTIYTTKLLRRGQDIDRAAPWRAFVDLKAADVMRPFREPLAVAASPDSDGLTPLPSWVCPGKYGLGSGSPAVPVWLIAPCSTYGLGGVAPGAVGA</sequence>
<dbReference type="AlphaFoldDB" id="A0A2W5YZE6"/>